<dbReference type="CDD" id="cd00051">
    <property type="entry name" value="EFh"/>
    <property type="match status" value="2"/>
</dbReference>
<dbReference type="InterPro" id="IPR028846">
    <property type="entry name" value="Recoverin"/>
</dbReference>
<dbReference type="SMART" id="SM00054">
    <property type="entry name" value="EFh"/>
    <property type="match status" value="2"/>
</dbReference>
<dbReference type="Pfam" id="PF13499">
    <property type="entry name" value="EF-hand_7"/>
    <property type="match status" value="1"/>
</dbReference>
<evidence type="ECO:0000256" key="2">
    <source>
        <dbReference type="ARBA" id="ARBA00006049"/>
    </source>
</evidence>
<keyword evidence="12 17" id="KW-0249">Electron transport</keyword>
<evidence type="ECO:0000313" key="20">
    <source>
        <dbReference type="Proteomes" id="UP001211065"/>
    </source>
</evidence>
<feature type="domain" description="EF-hand" evidence="18">
    <location>
        <begin position="125"/>
        <end position="160"/>
    </location>
</feature>
<dbReference type="Pfam" id="PF02939">
    <property type="entry name" value="UcrQ"/>
    <property type="match status" value="1"/>
</dbReference>
<dbReference type="EMBL" id="JADGJW010000030">
    <property type="protein sequence ID" value="KAJ3226716.1"/>
    <property type="molecule type" value="Genomic_DNA"/>
</dbReference>
<keyword evidence="13" id="KW-1133">Transmembrane helix</keyword>
<dbReference type="GO" id="GO:0005509">
    <property type="term" value="F:calcium ion binding"/>
    <property type="evidence" value="ECO:0007669"/>
    <property type="project" value="InterPro"/>
</dbReference>
<evidence type="ECO:0000256" key="12">
    <source>
        <dbReference type="ARBA" id="ARBA00022982"/>
    </source>
</evidence>
<evidence type="ECO:0000256" key="4">
    <source>
        <dbReference type="ARBA" id="ARBA00022448"/>
    </source>
</evidence>
<keyword evidence="8" id="KW-0479">Metal-binding</keyword>
<dbReference type="SUPFAM" id="SSF47473">
    <property type="entry name" value="EF-hand"/>
    <property type="match status" value="1"/>
</dbReference>
<comment type="similarity">
    <text evidence="2">Belongs to the recoverin family.</text>
</comment>
<evidence type="ECO:0000256" key="7">
    <source>
        <dbReference type="ARBA" id="ARBA00022707"/>
    </source>
</evidence>
<evidence type="ECO:0000256" key="5">
    <source>
        <dbReference type="ARBA" id="ARBA00022660"/>
    </source>
</evidence>
<organism evidence="19 20">
    <name type="scientific">Clydaea vesicula</name>
    <dbReference type="NCBI Taxonomy" id="447962"/>
    <lineage>
        <taxon>Eukaryota</taxon>
        <taxon>Fungi</taxon>
        <taxon>Fungi incertae sedis</taxon>
        <taxon>Chytridiomycota</taxon>
        <taxon>Chytridiomycota incertae sedis</taxon>
        <taxon>Chytridiomycetes</taxon>
        <taxon>Lobulomycetales</taxon>
        <taxon>Lobulomycetaceae</taxon>
        <taxon>Clydaea</taxon>
    </lineage>
</organism>
<dbReference type="AlphaFoldDB" id="A0AAD5U6W5"/>
<keyword evidence="6" id="KW-0812">Transmembrane</keyword>
<comment type="similarity">
    <text evidence="3 17">Belongs to the UQCRQ/QCR8 family.</text>
</comment>
<feature type="domain" description="EF-hand" evidence="18">
    <location>
        <begin position="161"/>
        <end position="196"/>
    </location>
</feature>
<dbReference type="InterPro" id="IPR004205">
    <property type="entry name" value="Cyt_bc1_su8"/>
</dbReference>
<evidence type="ECO:0000256" key="13">
    <source>
        <dbReference type="ARBA" id="ARBA00022989"/>
    </source>
</evidence>
<gene>
    <name evidence="19" type="ORF">HK099_004326</name>
</gene>
<dbReference type="SUPFAM" id="SSF81508">
    <property type="entry name" value="Ubiquinone-binding protein QP-C of cytochrome bc1 complex (Ubiquinol-cytochrome c reductase)"/>
    <property type="match status" value="1"/>
</dbReference>
<dbReference type="InterPro" id="IPR011992">
    <property type="entry name" value="EF-hand-dom_pair"/>
</dbReference>
<keyword evidence="20" id="KW-1185">Reference proteome</keyword>
<comment type="subunit">
    <text evidence="17">Component of the ubiquinol-cytochrome c oxidoreductase (cytochrome b-c1 complex, complex III, CIII), a multisubunit enzyme composed of 3 respiratory subunits cytochrome b, cytochrome c1 and Rieske protein, 2 core protein subunits, and additional low-molecular weight protein subunits. The complex exists as an obligatory dimer and forms supercomplexes (SCs) in the inner mitochondrial membrane with cytochrome c oxidase (complex IV, CIV).</text>
</comment>
<sequence length="275" mass="31969">MGGQMWGNQGSHQIGFYEYGISPFHLKPFKGFFNPGAFNFFKRNSRNLAYIAPPFLALSFAVDWADKKFEYYNRKEYLLSPEVSLQEIEKLRKEFKKRSKDGLSITKDQFRDVLKTQVQCWSAGAQFLFLDRLFDAFDLDNSKSIEFNEFIGGLGVFLKGTPEEKMELSFRLYDVDKSGSIEPNELIKIMGQLYSAFFNSDQTAHVKQMVNQIFNDLDINGDQSLVNILSKIYINYSLIKSISEYKLMALKEPIMIDILEQFLYVEQCDRRKSLI</sequence>
<accession>A0AAD5U6W5</accession>
<dbReference type="PRINTS" id="PR00450">
    <property type="entry name" value="RECOVERIN"/>
</dbReference>
<name>A0AAD5U6W5_9FUNG</name>
<dbReference type="GO" id="GO:0045275">
    <property type="term" value="C:respiratory chain complex III"/>
    <property type="evidence" value="ECO:0007669"/>
    <property type="project" value="UniProtKB-UniRule"/>
</dbReference>
<dbReference type="PROSITE" id="PS50222">
    <property type="entry name" value="EF_HAND_2"/>
    <property type="match status" value="2"/>
</dbReference>
<evidence type="ECO:0000256" key="6">
    <source>
        <dbReference type="ARBA" id="ARBA00022692"/>
    </source>
</evidence>
<dbReference type="Gene3D" id="1.10.238.10">
    <property type="entry name" value="EF-hand"/>
    <property type="match status" value="1"/>
</dbReference>
<protein>
    <recommendedName>
        <fullName evidence="17">Cytochrome b-c1 complex subunit 8</fullName>
    </recommendedName>
    <alternativeName>
        <fullName evidence="17">Complex III subunit 8</fullName>
    </alternativeName>
</protein>
<comment type="subcellular location">
    <subcellularLocation>
        <location evidence="1 17">Mitochondrion inner membrane</location>
        <topology evidence="1 17">Single-pass membrane protein</topology>
    </subcellularLocation>
</comment>
<evidence type="ECO:0000313" key="19">
    <source>
        <dbReference type="EMBL" id="KAJ3226716.1"/>
    </source>
</evidence>
<keyword evidence="16" id="KW-0449">Lipoprotein</keyword>
<keyword evidence="5 17" id="KW-0679">Respiratory chain</keyword>
<evidence type="ECO:0000256" key="10">
    <source>
        <dbReference type="ARBA" id="ARBA00022792"/>
    </source>
</evidence>
<keyword evidence="7" id="KW-0519">Myristate</keyword>
<evidence type="ECO:0000256" key="3">
    <source>
        <dbReference type="ARBA" id="ARBA00007668"/>
    </source>
</evidence>
<dbReference type="Proteomes" id="UP001211065">
    <property type="component" value="Unassembled WGS sequence"/>
</dbReference>
<dbReference type="GO" id="GO:0005743">
    <property type="term" value="C:mitochondrial inner membrane"/>
    <property type="evidence" value="ECO:0007669"/>
    <property type="project" value="UniProtKB-SubCell"/>
</dbReference>
<reference evidence="19" key="1">
    <citation type="submission" date="2020-05" db="EMBL/GenBank/DDBJ databases">
        <title>Phylogenomic resolution of chytrid fungi.</title>
        <authorList>
            <person name="Stajich J.E."/>
            <person name="Amses K."/>
            <person name="Simmons R."/>
            <person name="Seto K."/>
            <person name="Myers J."/>
            <person name="Bonds A."/>
            <person name="Quandt C.A."/>
            <person name="Barry K."/>
            <person name="Liu P."/>
            <person name="Grigoriev I."/>
            <person name="Longcore J.E."/>
            <person name="James T.Y."/>
        </authorList>
    </citation>
    <scope>NUCLEOTIDE SEQUENCE</scope>
    <source>
        <strain evidence="19">JEL0476</strain>
    </source>
</reference>
<dbReference type="PANTHER" id="PTHR23055:SF178">
    <property type="entry name" value="NEUROCALCIN HOMOLOG"/>
    <property type="match status" value="1"/>
</dbReference>
<evidence type="ECO:0000256" key="17">
    <source>
        <dbReference type="RuleBase" id="RU368118"/>
    </source>
</evidence>
<keyword evidence="9" id="KW-0677">Repeat</keyword>
<evidence type="ECO:0000256" key="9">
    <source>
        <dbReference type="ARBA" id="ARBA00022737"/>
    </source>
</evidence>
<dbReference type="InterPro" id="IPR036642">
    <property type="entry name" value="Cyt_bc1_su8_sf"/>
</dbReference>
<evidence type="ECO:0000259" key="18">
    <source>
        <dbReference type="PROSITE" id="PS50222"/>
    </source>
</evidence>
<dbReference type="PROSITE" id="PS00018">
    <property type="entry name" value="EF_HAND_1"/>
    <property type="match status" value="2"/>
</dbReference>
<keyword evidence="15" id="KW-0472">Membrane</keyword>
<comment type="caution">
    <text evidence="19">The sequence shown here is derived from an EMBL/GenBank/DDBJ whole genome shotgun (WGS) entry which is preliminary data.</text>
</comment>
<dbReference type="PANTHER" id="PTHR23055">
    <property type="entry name" value="CALCIUM BINDING PROTEINS"/>
    <property type="match status" value="1"/>
</dbReference>
<keyword evidence="10 17" id="KW-0999">Mitochondrion inner membrane</keyword>
<dbReference type="GO" id="GO:0006122">
    <property type="term" value="P:mitochondrial electron transport, ubiquinol to cytochrome c"/>
    <property type="evidence" value="ECO:0007669"/>
    <property type="project" value="UniProtKB-UniRule"/>
</dbReference>
<keyword evidence="4 17" id="KW-0813">Transport</keyword>
<keyword evidence="14 17" id="KW-0496">Mitochondrion</keyword>
<proteinExistence type="inferred from homology"/>
<dbReference type="Gene3D" id="1.20.5.210">
    <property type="entry name" value="Cytochrome b-c1 complex subunit 8"/>
    <property type="match status" value="1"/>
</dbReference>
<keyword evidence="11" id="KW-0106">Calcium</keyword>
<evidence type="ECO:0000256" key="1">
    <source>
        <dbReference type="ARBA" id="ARBA00004434"/>
    </source>
</evidence>
<evidence type="ECO:0000256" key="11">
    <source>
        <dbReference type="ARBA" id="ARBA00022837"/>
    </source>
</evidence>
<evidence type="ECO:0000256" key="8">
    <source>
        <dbReference type="ARBA" id="ARBA00022723"/>
    </source>
</evidence>
<evidence type="ECO:0000256" key="16">
    <source>
        <dbReference type="ARBA" id="ARBA00023288"/>
    </source>
</evidence>
<evidence type="ECO:0000256" key="14">
    <source>
        <dbReference type="ARBA" id="ARBA00023128"/>
    </source>
</evidence>
<comment type="function">
    <text evidence="17">Component of the ubiquinol-cytochrome c oxidoreductase, a multisubunit transmembrane complex that is part of the mitochondrial electron transport chain which drives oxidative phosphorylation. The complex plays an important role in the uptake of multiple carbon sources present in different host niches.</text>
</comment>
<evidence type="ECO:0000256" key="15">
    <source>
        <dbReference type="ARBA" id="ARBA00023136"/>
    </source>
</evidence>
<dbReference type="InterPro" id="IPR002048">
    <property type="entry name" value="EF_hand_dom"/>
</dbReference>
<dbReference type="InterPro" id="IPR018247">
    <property type="entry name" value="EF_Hand_1_Ca_BS"/>
</dbReference>